<sequence>MQVYGIDVIIRICSHLAFIYLTFWSLKALRLEVFFQSLQTPQIRTIILLLSISIGYTASNFFLELIVLSKNLFLSGI</sequence>
<feature type="transmembrane region" description="Helical" evidence="1">
    <location>
        <begin position="6"/>
        <end position="26"/>
    </location>
</feature>
<keyword evidence="1" id="KW-0812">Transmembrane</keyword>
<dbReference type="RefSeq" id="WP_379981957.1">
    <property type="nucleotide sequence ID" value="NZ_JBHUMO010000052.1"/>
</dbReference>
<protein>
    <submittedName>
        <fullName evidence="2">DUF1146 family protein</fullName>
    </submittedName>
</protein>
<dbReference type="NCBIfam" id="TIGR02327">
    <property type="entry name" value="int_mem_ywzB"/>
    <property type="match status" value="1"/>
</dbReference>
<keyword evidence="3" id="KW-1185">Reference proteome</keyword>
<evidence type="ECO:0000313" key="3">
    <source>
        <dbReference type="Proteomes" id="UP001597427"/>
    </source>
</evidence>
<keyword evidence="1" id="KW-1133">Transmembrane helix</keyword>
<dbReference type="EMBL" id="JBHUMO010000052">
    <property type="protein sequence ID" value="MFD2729520.1"/>
    <property type="molecule type" value="Genomic_DNA"/>
</dbReference>
<proteinExistence type="predicted"/>
<keyword evidence="1" id="KW-0472">Membrane</keyword>
<name>A0ABW5TJR6_9ENTE</name>
<feature type="transmembrane region" description="Helical" evidence="1">
    <location>
        <begin position="46"/>
        <end position="68"/>
    </location>
</feature>
<evidence type="ECO:0000256" key="1">
    <source>
        <dbReference type="SAM" id="Phobius"/>
    </source>
</evidence>
<reference evidence="3" key="1">
    <citation type="journal article" date="2019" name="Int. J. Syst. Evol. Microbiol.">
        <title>The Global Catalogue of Microorganisms (GCM) 10K type strain sequencing project: providing services to taxonomists for standard genome sequencing and annotation.</title>
        <authorList>
            <consortium name="The Broad Institute Genomics Platform"/>
            <consortium name="The Broad Institute Genome Sequencing Center for Infectious Disease"/>
            <person name="Wu L."/>
            <person name="Ma J."/>
        </authorList>
    </citation>
    <scope>NUCLEOTIDE SEQUENCE [LARGE SCALE GENOMIC DNA]</scope>
    <source>
        <strain evidence="3">TISTR 932</strain>
    </source>
</reference>
<dbReference type="Proteomes" id="UP001597427">
    <property type="component" value="Unassembled WGS sequence"/>
</dbReference>
<comment type="caution">
    <text evidence="2">The sequence shown here is derived from an EMBL/GenBank/DDBJ whole genome shotgun (WGS) entry which is preliminary data.</text>
</comment>
<dbReference type="InterPro" id="IPR009526">
    <property type="entry name" value="DUF1146"/>
</dbReference>
<dbReference type="Pfam" id="PF06612">
    <property type="entry name" value="DUF1146"/>
    <property type="match status" value="1"/>
</dbReference>
<organism evidence="2 3">
    <name type="scientific">Enterococcus camelliae</name>
    <dbReference type="NCBI Taxonomy" id="453959"/>
    <lineage>
        <taxon>Bacteria</taxon>
        <taxon>Bacillati</taxon>
        <taxon>Bacillota</taxon>
        <taxon>Bacilli</taxon>
        <taxon>Lactobacillales</taxon>
        <taxon>Enterococcaceae</taxon>
        <taxon>Enterococcus</taxon>
    </lineage>
</organism>
<accession>A0ABW5TJR6</accession>
<evidence type="ECO:0000313" key="2">
    <source>
        <dbReference type="EMBL" id="MFD2729520.1"/>
    </source>
</evidence>
<gene>
    <name evidence="2" type="ORF">ACFSR0_08800</name>
</gene>